<dbReference type="FunFam" id="3.40.50.1000:FF:000019">
    <property type="entry name" value="Mitochondrial import inner membrane translocase subunit TIM50"/>
    <property type="match status" value="1"/>
</dbReference>
<keyword evidence="10" id="KW-1133">Transmembrane helix</keyword>
<evidence type="ECO:0000256" key="7">
    <source>
        <dbReference type="ARBA" id="ARBA00022792"/>
    </source>
</evidence>
<dbReference type="InterPro" id="IPR036412">
    <property type="entry name" value="HAD-like_sf"/>
</dbReference>
<keyword evidence="9" id="KW-0809">Transit peptide</keyword>
<dbReference type="Pfam" id="PF13460">
    <property type="entry name" value="NAD_binding_10"/>
    <property type="match status" value="1"/>
</dbReference>
<dbReference type="SUPFAM" id="SSF51735">
    <property type="entry name" value="NAD(P)-binding Rossmann-fold domains"/>
    <property type="match status" value="1"/>
</dbReference>
<keyword evidence="11" id="KW-0811">Translocation</keyword>
<evidence type="ECO:0000256" key="15">
    <source>
        <dbReference type="SAM" id="MobiDB-lite"/>
    </source>
</evidence>
<sequence length="737" mass="82035">MLGRIATPLARQLRASQLSGRRVNGALPATAQPFIQRARGISTSPATMIRIRKSSESIPETPEKPESASGGEESAKPKEPAATPKPEEPKAPQNEQSGEKPLPDAAAGEGAAQKQSAASPFGFSSAGGGMASGILGHDVEAGEDGDAKGQQQQHQHRDSQTAADARRARRQRADLPPLEDEPKVKAAKYIGTGLVFGLLIGGIGYYGRPFTSAEAEKGLQDDPEQNAAQQLWHRVIKRVGGTFSFLSEPATEKLLPDPNEYTMPYTLVLCLDDMLIHMDWTKEYGWRIAKRPGLDHFLAYMASMYEVVVFSTQPSHSGMLVMERLDPLEYAPYRLYKDHMRNIDGKNYKDLSTINRDMSKVIMIDVSEDAFTMQPDNGLLARPFTGQAGDNWISQMTEFLEYIHMMEPKDVRPWIRTYKGMDAAREFVKWEDSIRDKLTKEWEEKRKTAGSWKSMIFGGAPADTENPPLPEFDQMRKMMRENFEVQHKQVIEMIEKERKQNEEEMNRQMKDMTVWKMMSQNFGGASRNTGRSFVEQAIASDTDFDITVLARNPDSLNFTPAEMEKITVVKGDALNKEDIAKALEGCDVVLCSLGAKISGLSMPQDMGIEEVGTLHVLDIIKETRADNPPRLIMVSSTGVGESNGNYDVPYIMRPLYSLFLKSPHKHKTVVEAAIKESGLPYTIVRPALLTSGELTKKYRADIGVCGYTVSRKDVAHFILEQCVVKNNFPNASPSIAY</sequence>
<evidence type="ECO:0000256" key="14">
    <source>
        <dbReference type="SAM" id="Coils"/>
    </source>
</evidence>
<dbReference type="PROSITE" id="PS50969">
    <property type="entry name" value="FCP1"/>
    <property type="match status" value="1"/>
</dbReference>
<evidence type="ECO:0000259" key="16">
    <source>
        <dbReference type="PROSITE" id="PS50969"/>
    </source>
</evidence>
<evidence type="ECO:0000313" key="17">
    <source>
        <dbReference type="EMBL" id="KAJ2780703.1"/>
    </source>
</evidence>
<evidence type="ECO:0000256" key="12">
    <source>
        <dbReference type="ARBA" id="ARBA00023128"/>
    </source>
</evidence>
<dbReference type="EMBL" id="JANBUM010000239">
    <property type="protein sequence ID" value="KAJ2780703.1"/>
    <property type="molecule type" value="Genomic_DNA"/>
</dbReference>
<feature type="coiled-coil region" evidence="14">
    <location>
        <begin position="480"/>
        <end position="511"/>
    </location>
</feature>
<feature type="domain" description="FCP1 homology" evidence="16">
    <location>
        <begin position="260"/>
        <end position="403"/>
    </location>
</feature>
<dbReference type="OrthoDB" id="287041at2759"/>
<keyword evidence="7" id="KW-0999">Mitochondrion inner membrane</keyword>
<evidence type="ECO:0000256" key="13">
    <source>
        <dbReference type="ARBA" id="ARBA00023136"/>
    </source>
</evidence>
<dbReference type="InterPro" id="IPR023214">
    <property type="entry name" value="HAD_sf"/>
</dbReference>
<dbReference type="PANTHER" id="PTHR15020:SF50">
    <property type="entry name" value="UPF0659 PROTEIN YMR090W"/>
    <property type="match status" value="1"/>
</dbReference>
<dbReference type="InterPro" id="IPR004274">
    <property type="entry name" value="FCP1_dom"/>
</dbReference>
<comment type="caution">
    <text evidence="17">The sequence shown here is derived from an EMBL/GenBank/DDBJ whole genome shotgun (WGS) entry which is preliminary data.</text>
</comment>
<evidence type="ECO:0000256" key="2">
    <source>
        <dbReference type="ARBA" id="ARBA00006344"/>
    </source>
</evidence>
<evidence type="ECO:0000256" key="10">
    <source>
        <dbReference type="ARBA" id="ARBA00022989"/>
    </source>
</evidence>
<keyword evidence="8" id="KW-0653">Protein transport</keyword>
<evidence type="ECO:0000256" key="11">
    <source>
        <dbReference type="ARBA" id="ARBA00023010"/>
    </source>
</evidence>
<evidence type="ECO:0000256" key="3">
    <source>
        <dbReference type="ARBA" id="ARBA00013483"/>
    </source>
</evidence>
<comment type="similarity">
    <text evidence="2">Belongs to the TIM50 family.</text>
</comment>
<dbReference type="Pfam" id="PF03031">
    <property type="entry name" value="NIF"/>
    <property type="match status" value="1"/>
</dbReference>
<keyword evidence="6" id="KW-0812">Transmembrane</keyword>
<gene>
    <name evidence="17" type="primary">TIM50</name>
    <name evidence="17" type="ORF">GGI15_003446</name>
</gene>
<protein>
    <recommendedName>
        <fullName evidence="4">Mitochondrial import inner membrane translocase subunit TIM50</fullName>
    </recommendedName>
    <alternativeName>
        <fullName evidence="3">Mitochondrial import inner membrane translocase subunit tim50</fullName>
    </alternativeName>
</protein>
<dbReference type="Gene3D" id="3.40.50.720">
    <property type="entry name" value="NAD(P)-binding Rossmann-like Domain"/>
    <property type="match status" value="1"/>
</dbReference>
<accession>A0A9W8LIL9</accession>
<dbReference type="GO" id="GO:0005743">
    <property type="term" value="C:mitochondrial inner membrane"/>
    <property type="evidence" value="ECO:0007669"/>
    <property type="project" value="UniProtKB-SubCell"/>
</dbReference>
<reference evidence="17" key="1">
    <citation type="submission" date="2022-07" db="EMBL/GenBank/DDBJ databases">
        <title>Phylogenomic reconstructions and comparative analyses of Kickxellomycotina fungi.</title>
        <authorList>
            <person name="Reynolds N.K."/>
            <person name="Stajich J.E."/>
            <person name="Barry K."/>
            <person name="Grigoriev I.V."/>
            <person name="Crous P."/>
            <person name="Smith M.E."/>
        </authorList>
    </citation>
    <scope>NUCLEOTIDE SEQUENCE</scope>
    <source>
        <strain evidence="17">BCRC 34489</strain>
    </source>
</reference>
<dbReference type="AlphaFoldDB" id="A0A9W8LIL9"/>
<proteinExistence type="inferred from homology"/>
<keyword evidence="12" id="KW-0496">Mitochondrion</keyword>
<keyword evidence="5" id="KW-0813">Transport</keyword>
<evidence type="ECO:0000313" key="18">
    <source>
        <dbReference type="Proteomes" id="UP001140172"/>
    </source>
</evidence>
<dbReference type="Proteomes" id="UP001140172">
    <property type="component" value="Unassembled WGS sequence"/>
</dbReference>
<feature type="compositionally biased region" description="Basic and acidic residues" evidence="15">
    <location>
        <begin position="73"/>
        <end position="90"/>
    </location>
</feature>
<comment type="subcellular location">
    <subcellularLocation>
        <location evidence="1">Mitochondrion inner membrane</location>
        <topology evidence="1">Single-pass membrane protein</topology>
    </subcellularLocation>
</comment>
<keyword evidence="18" id="KW-1185">Reference proteome</keyword>
<organism evidence="17 18">
    <name type="scientific">Coemansia interrupta</name>
    <dbReference type="NCBI Taxonomy" id="1126814"/>
    <lineage>
        <taxon>Eukaryota</taxon>
        <taxon>Fungi</taxon>
        <taxon>Fungi incertae sedis</taxon>
        <taxon>Zoopagomycota</taxon>
        <taxon>Kickxellomycotina</taxon>
        <taxon>Kickxellomycetes</taxon>
        <taxon>Kickxellales</taxon>
        <taxon>Kickxellaceae</taxon>
        <taxon>Coemansia</taxon>
    </lineage>
</organism>
<name>A0A9W8LIL9_9FUNG</name>
<evidence type="ECO:0000256" key="5">
    <source>
        <dbReference type="ARBA" id="ARBA00022448"/>
    </source>
</evidence>
<feature type="region of interest" description="Disordered" evidence="15">
    <location>
        <begin position="37"/>
        <end position="180"/>
    </location>
</feature>
<evidence type="ECO:0000256" key="9">
    <source>
        <dbReference type="ARBA" id="ARBA00022946"/>
    </source>
</evidence>
<dbReference type="SMART" id="SM00577">
    <property type="entry name" value="CPDc"/>
    <property type="match status" value="1"/>
</dbReference>
<dbReference type="CDD" id="cd07521">
    <property type="entry name" value="HAD_FCP1-like"/>
    <property type="match status" value="1"/>
</dbReference>
<dbReference type="SUPFAM" id="SSF56784">
    <property type="entry name" value="HAD-like"/>
    <property type="match status" value="1"/>
</dbReference>
<evidence type="ECO:0000256" key="4">
    <source>
        <dbReference type="ARBA" id="ARBA00020799"/>
    </source>
</evidence>
<evidence type="ECO:0000256" key="8">
    <source>
        <dbReference type="ARBA" id="ARBA00022927"/>
    </source>
</evidence>
<dbReference type="PANTHER" id="PTHR15020">
    <property type="entry name" value="FLAVIN REDUCTASE-RELATED"/>
    <property type="match status" value="1"/>
</dbReference>
<dbReference type="Gene3D" id="3.40.50.1000">
    <property type="entry name" value="HAD superfamily/HAD-like"/>
    <property type="match status" value="1"/>
</dbReference>
<keyword evidence="13" id="KW-0472">Membrane</keyword>
<dbReference type="InterPro" id="IPR036291">
    <property type="entry name" value="NAD(P)-bd_dom_sf"/>
</dbReference>
<dbReference type="InterPro" id="IPR016040">
    <property type="entry name" value="NAD(P)-bd_dom"/>
</dbReference>
<evidence type="ECO:0000256" key="6">
    <source>
        <dbReference type="ARBA" id="ARBA00022692"/>
    </source>
</evidence>
<dbReference type="GO" id="GO:0015031">
    <property type="term" value="P:protein transport"/>
    <property type="evidence" value="ECO:0007669"/>
    <property type="project" value="UniProtKB-KW"/>
</dbReference>
<keyword evidence="14" id="KW-0175">Coiled coil</keyword>
<evidence type="ECO:0000256" key="1">
    <source>
        <dbReference type="ARBA" id="ARBA00004434"/>
    </source>
</evidence>